<evidence type="ECO:0000313" key="2">
    <source>
        <dbReference type="Proteomes" id="UP000238565"/>
    </source>
</evidence>
<proteinExistence type="predicted"/>
<dbReference type="SUPFAM" id="SSF47240">
    <property type="entry name" value="Ferritin-like"/>
    <property type="match status" value="1"/>
</dbReference>
<gene>
    <name evidence="1" type="ORF">C3729_02310</name>
</gene>
<dbReference type="AlphaFoldDB" id="A0A2S7I8E9"/>
<dbReference type="EMBL" id="PTPZ01000001">
    <property type="protein sequence ID" value="PPZ92860.1"/>
    <property type="molecule type" value="Genomic_DNA"/>
</dbReference>
<dbReference type="Proteomes" id="UP000238565">
    <property type="component" value="Unassembled WGS sequence"/>
</dbReference>
<evidence type="ECO:0000313" key="1">
    <source>
        <dbReference type="EMBL" id="PPZ92860.1"/>
    </source>
</evidence>
<dbReference type="Pfam" id="PF05974">
    <property type="entry name" value="DUF892"/>
    <property type="match status" value="1"/>
</dbReference>
<name>A0A2S7I8E9_9FLAO</name>
<protein>
    <submittedName>
        <fullName evidence="1">Uncharacterized protein</fullName>
    </submittedName>
</protein>
<accession>A0A2S7I8E9</accession>
<dbReference type="InterPro" id="IPR009078">
    <property type="entry name" value="Ferritin-like_SF"/>
</dbReference>
<dbReference type="InterPro" id="IPR012347">
    <property type="entry name" value="Ferritin-like"/>
</dbReference>
<dbReference type="Gene3D" id="1.20.1260.10">
    <property type="match status" value="1"/>
</dbReference>
<dbReference type="InterPro" id="IPR010287">
    <property type="entry name" value="DUF892_YciF-like"/>
</dbReference>
<sequence>MKNNQHLPQPSFPKEKPLKKHHQVHNPLFSYYQDSLNYAIYSDHQTSAILEKMECFFDSPRIKELYLSFEFTKKAQAKRIAQLMKKNGIKKSAFDQSLLALEKEAHTILQKTIKDPKRKEEELLQLIQKIIHYQMGVYSALMVLSNIIHFTEAHELFAIGIAEMEEKRQELEEIT</sequence>
<dbReference type="RefSeq" id="WP_104792653.1">
    <property type="nucleotide sequence ID" value="NZ_PTPZ01000001.1"/>
</dbReference>
<comment type="caution">
    <text evidence="1">The sequence shown here is derived from an EMBL/GenBank/DDBJ whole genome shotgun (WGS) entry which is preliminary data.</text>
</comment>
<reference evidence="1 2" key="1">
    <citation type="submission" date="2018-02" db="EMBL/GenBank/DDBJ databases">
        <title>Draft genome sequence of bacterial isolates from marine environment.</title>
        <authorList>
            <person name="Singh S.K."/>
            <person name="Hill R."/>
            <person name="Major S."/>
            <person name="Cai H."/>
            <person name="Li Y."/>
        </authorList>
    </citation>
    <scope>NUCLEOTIDE SEQUENCE [LARGE SCALE GENOMIC DNA]</scope>
    <source>
        <strain evidence="1 2">IMET F</strain>
    </source>
</reference>
<organism evidence="1 2">
    <name type="scientific">Cloacibacterium normanense</name>
    <dbReference type="NCBI Taxonomy" id="237258"/>
    <lineage>
        <taxon>Bacteria</taxon>
        <taxon>Pseudomonadati</taxon>
        <taxon>Bacteroidota</taxon>
        <taxon>Flavobacteriia</taxon>
        <taxon>Flavobacteriales</taxon>
        <taxon>Weeksellaceae</taxon>
    </lineage>
</organism>